<dbReference type="PANTHER" id="PTHR30427">
    <property type="entry name" value="TRANSCRIPTIONAL ACTIVATOR PROTEIN LYSR"/>
    <property type="match status" value="1"/>
</dbReference>
<dbReference type="InterPro" id="IPR036390">
    <property type="entry name" value="WH_DNA-bd_sf"/>
</dbReference>
<dbReference type="PROSITE" id="PS50931">
    <property type="entry name" value="HTH_LYSR"/>
    <property type="match status" value="1"/>
</dbReference>
<dbReference type="PANTHER" id="PTHR30427:SF1">
    <property type="entry name" value="TRANSCRIPTIONAL ACTIVATOR PROTEIN LYSR"/>
    <property type="match status" value="1"/>
</dbReference>
<comment type="similarity">
    <text evidence="1">Belongs to the LysR transcriptional regulatory family.</text>
</comment>
<evidence type="ECO:0000256" key="2">
    <source>
        <dbReference type="ARBA" id="ARBA00023015"/>
    </source>
</evidence>
<dbReference type="InterPro" id="IPR000847">
    <property type="entry name" value="LysR_HTH_N"/>
</dbReference>
<evidence type="ECO:0000313" key="7">
    <source>
        <dbReference type="Proteomes" id="UP001209755"/>
    </source>
</evidence>
<feature type="domain" description="HTH lysR-type" evidence="5">
    <location>
        <begin position="1"/>
        <end position="58"/>
    </location>
</feature>
<accession>A0ABT3H6A6</accession>
<comment type="caution">
    <text evidence="6">The sequence shown here is derived from an EMBL/GenBank/DDBJ whole genome shotgun (WGS) entry which is preliminary data.</text>
</comment>
<dbReference type="Pfam" id="PF00126">
    <property type="entry name" value="HTH_1"/>
    <property type="match status" value="1"/>
</dbReference>
<organism evidence="6 7">
    <name type="scientific">Rhodobium gokarnense</name>
    <dbReference type="NCBI Taxonomy" id="364296"/>
    <lineage>
        <taxon>Bacteria</taxon>
        <taxon>Pseudomonadati</taxon>
        <taxon>Pseudomonadota</taxon>
        <taxon>Alphaproteobacteria</taxon>
        <taxon>Hyphomicrobiales</taxon>
        <taxon>Rhodobiaceae</taxon>
        <taxon>Rhodobium</taxon>
    </lineage>
</organism>
<reference evidence="7" key="1">
    <citation type="submission" date="2023-07" db="EMBL/GenBank/DDBJ databases">
        <title>Genome sequencing of Purple Non-Sulfur Bacteria from various extreme environments.</title>
        <authorList>
            <person name="Mayer M."/>
        </authorList>
    </citation>
    <scope>NUCLEOTIDE SEQUENCE [LARGE SCALE GENOMIC DNA]</scope>
    <source>
        <strain evidence="7">DSM 17935</strain>
    </source>
</reference>
<dbReference type="SUPFAM" id="SSF46785">
    <property type="entry name" value="Winged helix' DNA-binding domain"/>
    <property type="match status" value="1"/>
</dbReference>
<evidence type="ECO:0000256" key="3">
    <source>
        <dbReference type="ARBA" id="ARBA00023125"/>
    </source>
</evidence>
<dbReference type="InterPro" id="IPR036388">
    <property type="entry name" value="WH-like_DNA-bd_sf"/>
</dbReference>
<dbReference type="GO" id="GO:0003677">
    <property type="term" value="F:DNA binding"/>
    <property type="evidence" value="ECO:0007669"/>
    <property type="project" value="UniProtKB-KW"/>
</dbReference>
<dbReference type="InterPro" id="IPR005119">
    <property type="entry name" value="LysR_subst-bd"/>
</dbReference>
<evidence type="ECO:0000313" key="6">
    <source>
        <dbReference type="EMBL" id="MCW2305920.1"/>
    </source>
</evidence>
<dbReference type="Gene3D" id="1.10.10.10">
    <property type="entry name" value="Winged helix-like DNA-binding domain superfamily/Winged helix DNA-binding domain"/>
    <property type="match status" value="1"/>
</dbReference>
<dbReference type="RefSeq" id="WP_264599599.1">
    <property type="nucleotide sequence ID" value="NZ_JAOQNS010000001.1"/>
</dbReference>
<gene>
    <name evidence="6" type="ORF">M2319_000236</name>
</gene>
<evidence type="ECO:0000256" key="1">
    <source>
        <dbReference type="ARBA" id="ARBA00009437"/>
    </source>
</evidence>
<evidence type="ECO:0000256" key="4">
    <source>
        <dbReference type="ARBA" id="ARBA00023163"/>
    </source>
</evidence>
<dbReference type="SUPFAM" id="SSF53850">
    <property type="entry name" value="Periplasmic binding protein-like II"/>
    <property type="match status" value="1"/>
</dbReference>
<sequence length="295" mass="32681">MRYRQIEAFRYVMVTGTTTGAADAMAITQPAVSRLIADLEADLGFRLFNRVKGRLAPTTEALRFYQGVEQFYMGLDHVERVAEQIRTQRPADLKVCATPALATYIFPEAVKRFRVDHPEVSLVIEGFSSSEIVTRLQTHLSHLAVTLAFPEVTGIVQEPLMEASHVCAVHESHRLAQKEVVTPEDFIGEDVLRILPSGLVNWNRVAKILSDAGVDYERGIGIQNSHTGYGLVAAGLAIALIEPFAAPTWLNNGVVIRPFEPKVTFQYVIAHAQSLQQTDTQRAFAEIVRDLCQGP</sequence>
<name>A0ABT3H6A6_9HYPH</name>
<keyword evidence="4" id="KW-0804">Transcription</keyword>
<dbReference type="Proteomes" id="UP001209755">
    <property type="component" value="Unassembled WGS sequence"/>
</dbReference>
<proteinExistence type="inferred from homology"/>
<dbReference type="EMBL" id="JAOQNS010000001">
    <property type="protein sequence ID" value="MCW2305920.1"/>
    <property type="molecule type" value="Genomic_DNA"/>
</dbReference>
<dbReference type="PRINTS" id="PR00039">
    <property type="entry name" value="HTHLYSR"/>
</dbReference>
<keyword evidence="2" id="KW-0805">Transcription regulation</keyword>
<protein>
    <submittedName>
        <fullName evidence="6">DNA-binding transcriptional LysR family regulator</fullName>
    </submittedName>
</protein>
<dbReference type="Gene3D" id="3.40.190.10">
    <property type="entry name" value="Periplasmic binding protein-like II"/>
    <property type="match status" value="2"/>
</dbReference>
<keyword evidence="7" id="KW-1185">Reference proteome</keyword>
<dbReference type="Pfam" id="PF03466">
    <property type="entry name" value="LysR_substrate"/>
    <property type="match status" value="1"/>
</dbReference>
<evidence type="ECO:0000259" key="5">
    <source>
        <dbReference type="PROSITE" id="PS50931"/>
    </source>
</evidence>
<keyword evidence="3 6" id="KW-0238">DNA-binding</keyword>